<dbReference type="InterPro" id="IPR002364">
    <property type="entry name" value="Quin_OxRdtase/zeta-crystal_CS"/>
</dbReference>
<sequence length="305" mass="30721">MPRTVQFAEYGDPEVLTVVDTPAPEPGPNQVGVQVRAAGLNPIDWKIVAGFMREIQPIDLPAGVGSDVAGVVDAVGSEVTGWAVGDAVLGRSVTGAFAEYALAEAGELVAKPDGIDWDVAGSLAGAGGTAYAVLDELDLKSGETLLIHAAAGGVGTFAVQLARARGVNVIGTASEGNHDHLRSIGATPVLYGDGLLERVRAVAPQGVDAVLDASGHGEIPLSIELTGNPKRVLTIVAFDQADKGIQVHVGGAGASLGKALGDIVALISDGRLQVSVSASYPLEQAAAALAASRTGHATGKIVVLP</sequence>
<dbReference type="PANTHER" id="PTHR44154:SF1">
    <property type="entry name" value="QUINONE OXIDOREDUCTASE"/>
    <property type="match status" value="1"/>
</dbReference>
<dbReference type="GO" id="GO:0003723">
    <property type="term" value="F:RNA binding"/>
    <property type="evidence" value="ECO:0007669"/>
    <property type="project" value="UniProtKB-KW"/>
</dbReference>
<evidence type="ECO:0000256" key="5">
    <source>
        <dbReference type="ARBA" id="ARBA00022884"/>
    </source>
</evidence>
<dbReference type="CDD" id="cd05289">
    <property type="entry name" value="MDR_like_2"/>
    <property type="match status" value="1"/>
</dbReference>
<dbReference type="GO" id="GO:0008270">
    <property type="term" value="F:zinc ion binding"/>
    <property type="evidence" value="ECO:0007669"/>
    <property type="project" value="InterPro"/>
</dbReference>
<keyword evidence="5" id="KW-0694">RNA-binding</keyword>
<dbReference type="EMBL" id="CP012150">
    <property type="protein sequence ID" value="AKS31468.1"/>
    <property type="molecule type" value="Genomic_DNA"/>
</dbReference>
<comment type="subcellular location">
    <subcellularLocation>
        <location evidence="1">Cytoplasm</location>
    </subcellularLocation>
</comment>
<protein>
    <submittedName>
        <fullName evidence="7">NADPH:quinone reductase</fullName>
    </submittedName>
</protein>
<name>A0A0K0X2F2_MYCGD</name>
<comment type="subunit">
    <text evidence="2">Homotetramer.</text>
</comment>
<organism evidence="7 8">
    <name type="scientific">Mycolicibacterium goodii</name>
    <name type="common">Mycobacterium goodii</name>
    <dbReference type="NCBI Taxonomy" id="134601"/>
    <lineage>
        <taxon>Bacteria</taxon>
        <taxon>Bacillati</taxon>
        <taxon>Actinomycetota</taxon>
        <taxon>Actinomycetes</taxon>
        <taxon>Mycobacteriales</taxon>
        <taxon>Mycobacteriaceae</taxon>
        <taxon>Mycolicibacterium</taxon>
    </lineage>
</organism>
<dbReference type="InterPro" id="IPR051603">
    <property type="entry name" value="Zinc-ADH_QOR/CCCR"/>
</dbReference>
<dbReference type="STRING" id="134601.AFA91_05735"/>
<dbReference type="Proteomes" id="UP000062255">
    <property type="component" value="Chromosome"/>
</dbReference>
<dbReference type="KEGG" id="mgo:AFA91_05735"/>
<dbReference type="Gene3D" id="3.90.180.10">
    <property type="entry name" value="Medium-chain alcohol dehydrogenases, catalytic domain"/>
    <property type="match status" value="1"/>
</dbReference>
<proteinExistence type="predicted"/>
<evidence type="ECO:0000256" key="3">
    <source>
        <dbReference type="ARBA" id="ARBA00022490"/>
    </source>
</evidence>
<dbReference type="InterPro" id="IPR013154">
    <property type="entry name" value="ADH-like_N"/>
</dbReference>
<dbReference type="Pfam" id="PF08240">
    <property type="entry name" value="ADH_N"/>
    <property type="match status" value="1"/>
</dbReference>
<keyword evidence="3" id="KW-0963">Cytoplasm</keyword>
<dbReference type="InterPro" id="IPR020843">
    <property type="entry name" value="ER"/>
</dbReference>
<dbReference type="GO" id="GO:0005737">
    <property type="term" value="C:cytoplasm"/>
    <property type="evidence" value="ECO:0007669"/>
    <property type="project" value="UniProtKB-SubCell"/>
</dbReference>
<evidence type="ECO:0000313" key="7">
    <source>
        <dbReference type="EMBL" id="AKS31468.1"/>
    </source>
</evidence>
<dbReference type="SUPFAM" id="SSF50129">
    <property type="entry name" value="GroES-like"/>
    <property type="match status" value="1"/>
</dbReference>
<evidence type="ECO:0000256" key="4">
    <source>
        <dbReference type="ARBA" id="ARBA00022857"/>
    </source>
</evidence>
<reference evidence="7 8" key="1">
    <citation type="submission" date="2015-07" db="EMBL/GenBank/DDBJ databases">
        <title>Complete genome sequence of Mycobacterium goodii X7B, a facultative thermophilic biodesulfurizing bacterium.</title>
        <authorList>
            <person name="Yu B."/>
            <person name="Li F."/>
            <person name="Xu P."/>
        </authorList>
    </citation>
    <scope>NUCLEOTIDE SEQUENCE [LARGE SCALE GENOMIC DNA]</scope>
    <source>
        <strain evidence="7 8">X7B</strain>
    </source>
</reference>
<feature type="domain" description="Enoyl reductase (ER)" evidence="6">
    <location>
        <begin position="11"/>
        <end position="303"/>
    </location>
</feature>
<keyword evidence="4" id="KW-0521">NADP</keyword>
<dbReference type="AlphaFoldDB" id="A0A0K0X2F2"/>
<dbReference type="PANTHER" id="PTHR44154">
    <property type="entry name" value="QUINONE OXIDOREDUCTASE"/>
    <property type="match status" value="1"/>
</dbReference>
<dbReference type="OrthoDB" id="4512359at2"/>
<dbReference type="Gene3D" id="3.40.50.720">
    <property type="entry name" value="NAD(P)-binding Rossmann-like Domain"/>
    <property type="match status" value="1"/>
</dbReference>
<dbReference type="InterPro" id="IPR011032">
    <property type="entry name" value="GroES-like_sf"/>
</dbReference>
<dbReference type="SMART" id="SM00829">
    <property type="entry name" value="PKS_ER"/>
    <property type="match status" value="1"/>
</dbReference>
<evidence type="ECO:0000259" key="6">
    <source>
        <dbReference type="SMART" id="SM00829"/>
    </source>
</evidence>
<evidence type="ECO:0000256" key="2">
    <source>
        <dbReference type="ARBA" id="ARBA00011881"/>
    </source>
</evidence>
<evidence type="ECO:0000256" key="1">
    <source>
        <dbReference type="ARBA" id="ARBA00004496"/>
    </source>
</evidence>
<evidence type="ECO:0000313" key="8">
    <source>
        <dbReference type="Proteomes" id="UP000062255"/>
    </source>
</evidence>
<gene>
    <name evidence="7" type="ORF">AFA91_05735</name>
</gene>
<dbReference type="Pfam" id="PF13602">
    <property type="entry name" value="ADH_zinc_N_2"/>
    <property type="match status" value="1"/>
</dbReference>
<dbReference type="SUPFAM" id="SSF51735">
    <property type="entry name" value="NAD(P)-binding Rossmann-fold domains"/>
    <property type="match status" value="1"/>
</dbReference>
<dbReference type="RefSeq" id="WP_049743875.1">
    <property type="nucleotide sequence ID" value="NZ_CP012150.1"/>
</dbReference>
<dbReference type="PROSITE" id="PS01162">
    <property type="entry name" value="QOR_ZETA_CRYSTAL"/>
    <property type="match status" value="1"/>
</dbReference>
<dbReference type="InterPro" id="IPR036291">
    <property type="entry name" value="NAD(P)-bd_dom_sf"/>
</dbReference>
<accession>A0A0K0X2F2</accession>
<dbReference type="PATRIC" id="fig|134601.6.peg.1189"/>
<dbReference type="GO" id="GO:0016491">
    <property type="term" value="F:oxidoreductase activity"/>
    <property type="evidence" value="ECO:0007669"/>
    <property type="project" value="InterPro"/>
</dbReference>